<dbReference type="InterPro" id="IPR036691">
    <property type="entry name" value="Endo/exonu/phosph_ase_sf"/>
</dbReference>
<accession>A0A1I0CQF5</accession>
<dbReference type="GO" id="GO:0006508">
    <property type="term" value="P:proteolysis"/>
    <property type="evidence" value="ECO:0007669"/>
    <property type="project" value="InterPro"/>
</dbReference>
<proteinExistence type="predicted"/>
<dbReference type="Gene3D" id="3.60.10.10">
    <property type="entry name" value="Endonuclease/exonuclease/phosphatase"/>
    <property type="match status" value="1"/>
</dbReference>
<reference evidence="3" key="1">
    <citation type="submission" date="2016-10" db="EMBL/GenBank/DDBJ databases">
        <authorList>
            <person name="Varghese N."/>
            <person name="Submissions S."/>
        </authorList>
    </citation>
    <scope>NUCLEOTIDE SEQUENCE [LARGE SCALE GENOMIC DNA]</scope>
    <source>
        <strain evidence="3">DSM 44209</strain>
    </source>
</reference>
<dbReference type="InterPro" id="IPR005135">
    <property type="entry name" value="Endo/exonuclease/phosphatase"/>
</dbReference>
<dbReference type="AlphaFoldDB" id="A0A1I0CQF5"/>
<organism evidence="2 3">
    <name type="scientific">Geodermatophilus poikilotrophus</name>
    <dbReference type="NCBI Taxonomy" id="1333667"/>
    <lineage>
        <taxon>Bacteria</taxon>
        <taxon>Bacillati</taxon>
        <taxon>Actinomycetota</taxon>
        <taxon>Actinomycetes</taxon>
        <taxon>Geodermatophilales</taxon>
        <taxon>Geodermatophilaceae</taxon>
        <taxon>Geodermatophilus</taxon>
    </lineage>
</organism>
<dbReference type="OrthoDB" id="9793162at2"/>
<sequence>MKLATWNCLGKLDTKLPHLLDVGVDVAVLCEAKTPASWPTPDGRGVTGLSRPVQGGGGKELVVVACEPWAVTPHAAADAAPHWTLPVRVNGPMSFTLVALYTAKFPGSRSYEEEIDRAVNWMDEASDGGPFVLAGDFNSPIEKSQKQYDEVARRLERLGLVDVYRAARGLEQGEPPVEATYYRRHQGEVRGFHIDHIWLPAACADGAKVDVGDFDTWIASKRSDHVPVIADIEDSRFAATP</sequence>
<gene>
    <name evidence="2" type="ORF">SAMN04488546_1706</name>
</gene>
<dbReference type="GO" id="GO:0004190">
    <property type="term" value="F:aspartic-type endopeptidase activity"/>
    <property type="evidence" value="ECO:0007669"/>
    <property type="project" value="InterPro"/>
</dbReference>
<dbReference type="EMBL" id="FOIE01000003">
    <property type="protein sequence ID" value="SET21747.1"/>
    <property type="molecule type" value="Genomic_DNA"/>
</dbReference>
<dbReference type="InterPro" id="IPR001995">
    <property type="entry name" value="Peptidase_A2_cat"/>
</dbReference>
<evidence type="ECO:0000313" key="2">
    <source>
        <dbReference type="EMBL" id="SET21747.1"/>
    </source>
</evidence>
<dbReference type="Proteomes" id="UP000198507">
    <property type="component" value="Unassembled WGS sequence"/>
</dbReference>
<keyword evidence="3" id="KW-1185">Reference proteome</keyword>
<dbReference type="SUPFAM" id="SSF56219">
    <property type="entry name" value="DNase I-like"/>
    <property type="match status" value="1"/>
</dbReference>
<dbReference type="RefSeq" id="WP_139206857.1">
    <property type="nucleotide sequence ID" value="NZ_FOIE01000003.1"/>
</dbReference>
<protein>
    <submittedName>
        <fullName evidence="2">Exodeoxyribonuclease-3</fullName>
    </submittedName>
</protein>
<dbReference type="Pfam" id="PF03372">
    <property type="entry name" value="Exo_endo_phos"/>
    <property type="match status" value="1"/>
</dbReference>
<evidence type="ECO:0000259" key="1">
    <source>
        <dbReference type="PROSITE" id="PS50175"/>
    </source>
</evidence>
<name>A0A1I0CQF5_9ACTN</name>
<dbReference type="PROSITE" id="PS50175">
    <property type="entry name" value="ASP_PROT_RETROV"/>
    <property type="match status" value="1"/>
</dbReference>
<evidence type="ECO:0000313" key="3">
    <source>
        <dbReference type="Proteomes" id="UP000198507"/>
    </source>
</evidence>
<feature type="domain" description="Peptidase A2" evidence="1">
    <location>
        <begin position="16"/>
        <end position="58"/>
    </location>
</feature>